<dbReference type="EMBL" id="CAKMRJ010003334">
    <property type="protein sequence ID" value="CAH1433699.1"/>
    <property type="molecule type" value="Genomic_DNA"/>
</dbReference>
<evidence type="ECO:0000313" key="2">
    <source>
        <dbReference type="Proteomes" id="UP001157418"/>
    </source>
</evidence>
<name>A0AAU9NAW8_9ASTR</name>
<comment type="caution">
    <text evidence="1">The sequence shown here is derived from an EMBL/GenBank/DDBJ whole genome shotgun (WGS) entry which is preliminary data.</text>
</comment>
<evidence type="ECO:0000313" key="1">
    <source>
        <dbReference type="EMBL" id="CAH1433699.1"/>
    </source>
</evidence>
<proteinExistence type="predicted"/>
<dbReference type="Proteomes" id="UP001157418">
    <property type="component" value="Unassembled WGS sequence"/>
</dbReference>
<keyword evidence="2" id="KW-1185">Reference proteome</keyword>
<protein>
    <submittedName>
        <fullName evidence="1">Uncharacterized protein</fullName>
    </submittedName>
</protein>
<dbReference type="AlphaFoldDB" id="A0AAU9NAW8"/>
<sequence>MDINFIVTGQEFKNWCHDENYLLISSLIDKGVQFFSSTLSMVPSIPIKPMFANYFKEQPLLANLSKSGDCYLRK</sequence>
<accession>A0AAU9NAW8</accession>
<organism evidence="1 2">
    <name type="scientific">Lactuca virosa</name>
    <dbReference type="NCBI Taxonomy" id="75947"/>
    <lineage>
        <taxon>Eukaryota</taxon>
        <taxon>Viridiplantae</taxon>
        <taxon>Streptophyta</taxon>
        <taxon>Embryophyta</taxon>
        <taxon>Tracheophyta</taxon>
        <taxon>Spermatophyta</taxon>
        <taxon>Magnoliopsida</taxon>
        <taxon>eudicotyledons</taxon>
        <taxon>Gunneridae</taxon>
        <taxon>Pentapetalae</taxon>
        <taxon>asterids</taxon>
        <taxon>campanulids</taxon>
        <taxon>Asterales</taxon>
        <taxon>Asteraceae</taxon>
        <taxon>Cichorioideae</taxon>
        <taxon>Cichorieae</taxon>
        <taxon>Lactucinae</taxon>
        <taxon>Lactuca</taxon>
    </lineage>
</organism>
<gene>
    <name evidence="1" type="ORF">LVIROSA_LOCUS20280</name>
</gene>
<reference evidence="1 2" key="1">
    <citation type="submission" date="2022-01" db="EMBL/GenBank/DDBJ databases">
        <authorList>
            <person name="Xiong W."/>
            <person name="Schranz E."/>
        </authorList>
    </citation>
    <scope>NUCLEOTIDE SEQUENCE [LARGE SCALE GENOMIC DNA]</scope>
</reference>